<evidence type="ECO:0000313" key="2">
    <source>
        <dbReference type="EMBL" id="KAL0950857.1"/>
    </source>
</evidence>
<evidence type="ECO:0000256" key="1">
    <source>
        <dbReference type="SAM" id="MobiDB-lite"/>
    </source>
</evidence>
<dbReference type="EMBL" id="JASNQZ010000011">
    <property type="protein sequence ID" value="KAL0950857.1"/>
    <property type="molecule type" value="Genomic_DNA"/>
</dbReference>
<accession>A0ABR3J5D8</accession>
<gene>
    <name evidence="2" type="ORF">HGRIS_007615</name>
</gene>
<protein>
    <submittedName>
        <fullName evidence="2">Uncharacterized protein</fullName>
    </submittedName>
</protein>
<feature type="region of interest" description="Disordered" evidence="1">
    <location>
        <begin position="1"/>
        <end position="41"/>
    </location>
</feature>
<evidence type="ECO:0000313" key="3">
    <source>
        <dbReference type="Proteomes" id="UP001556367"/>
    </source>
</evidence>
<dbReference type="Proteomes" id="UP001556367">
    <property type="component" value="Unassembled WGS sequence"/>
</dbReference>
<reference evidence="3" key="1">
    <citation type="submission" date="2024-06" db="EMBL/GenBank/DDBJ databases">
        <title>Multi-omics analyses provide insights into the biosynthesis of the anticancer antibiotic pleurotin in Hohenbuehelia grisea.</title>
        <authorList>
            <person name="Weaver J.A."/>
            <person name="Alberti F."/>
        </authorList>
    </citation>
    <scope>NUCLEOTIDE SEQUENCE [LARGE SCALE GENOMIC DNA]</scope>
    <source>
        <strain evidence="3">T-177</strain>
    </source>
</reference>
<comment type="caution">
    <text evidence="2">The sequence shown here is derived from an EMBL/GenBank/DDBJ whole genome shotgun (WGS) entry which is preliminary data.</text>
</comment>
<organism evidence="2 3">
    <name type="scientific">Hohenbuehelia grisea</name>
    <dbReference type="NCBI Taxonomy" id="104357"/>
    <lineage>
        <taxon>Eukaryota</taxon>
        <taxon>Fungi</taxon>
        <taxon>Dikarya</taxon>
        <taxon>Basidiomycota</taxon>
        <taxon>Agaricomycotina</taxon>
        <taxon>Agaricomycetes</taxon>
        <taxon>Agaricomycetidae</taxon>
        <taxon>Agaricales</taxon>
        <taxon>Pleurotineae</taxon>
        <taxon>Pleurotaceae</taxon>
        <taxon>Hohenbuehelia</taxon>
    </lineage>
</organism>
<sequence length="91" mass="9856">MATLTMPRPAVSSPLAEASRTTTTAQRMTPRRNTSFPSSRALRPFPSIAHAIQPAQGAPAGKKAVKLIEPPKNQRGTFVLNLTQAEFSRQD</sequence>
<feature type="compositionally biased region" description="Polar residues" evidence="1">
    <location>
        <begin position="19"/>
        <end position="38"/>
    </location>
</feature>
<keyword evidence="3" id="KW-1185">Reference proteome</keyword>
<proteinExistence type="predicted"/>
<name>A0ABR3J5D8_9AGAR</name>